<dbReference type="GeneID" id="87884550"/>
<name>A0AAJ0GZY6_9PEZI</name>
<evidence type="ECO:0000256" key="7">
    <source>
        <dbReference type="SAM" id="Phobius"/>
    </source>
</evidence>
<comment type="caution">
    <text evidence="9">The sequence shown here is derived from an EMBL/GenBank/DDBJ whole genome shotgun (WGS) entry which is preliminary data.</text>
</comment>
<proteinExistence type="inferred from homology"/>
<feature type="domain" description="Rhodopsin" evidence="8">
    <location>
        <begin position="14"/>
        <end position="240"/>
    </location>
</feature>
<feature type="region of interest" description="Disordered" evidence="6">
    <location>
        <begin position="279"/>
        <end position="324"/>
    </location>
</feature>
<feature type="transmembrane region" description="Helical" evidence="7">
    <location>
        <begin position="53"/>
        <end position="79"/>
    </location>
</feature>
<keyword evidence="10" id="KW-1185">Reference proteome</keyword>
<dbReference type="EMBL" id="JAUDZG010000002">
    <property type="protein sequence ID" value="KAK3309268.1"/>
    <property type="molecule type" value="Genomic_DNA"/>
</dbReference>
<dbReference type="RefSeq" id="XP_062725048.1">
    <property type="nucleotide sequence ID" value="XM_062865721.1"/>
</dbReference>
<evidence type="ECO:0000256" key="1">
    <source>
        <dbReference type="ARBA" id="ARBA00004141"/>
    </source>
</evidence>
<comment type="similarity">
    <text evidence="5">Belongs to the SAT4 family.</text>
</comment>
<evidence type="ECO:0000256" key="6">
    <source>
        <dbReference type="SAM" id="MobiDB-lite"/>
    </source>
</evidence>
<feature type="compositionally biased region" description="Basic and acidic residues" evidence="6">
    <location>
        <begin position="311"/>
        <end position="324"/>
    </location>
</feature>
<dbReference type="InterPro" id="IPR049326">
    <property type="entry name" value="Rhodopsin_dom_fungi"/>
</dbReference>
<reference evidence="9" key="1">
    <citation type="journal article" date="2023" name="Mol. Phylogenet. Evol.">
        <title>Genome-scale phylogeny and comparative genomics of the fungal order Sordariales.</title>
        <authorList>
            <person name="Hensen N."/>
            <person name="Bonometti L."/>
            <person name="Westerberg I."/>
            <person name="Brannstrom I.O."/>
            <person name="Guillou S."/>
            <person name="Cros-Aarteil S."/>
            <person name="Calhoun S."/>
            <person name="Haridas S."/>
            <person name="Kuo A."/>
            <person name="Mondo S."/>
            <person name="Pangilinan J."/>
            <person name="Riley R."/>
            <person name="LaButti K."/>
            <person name="Andreopoulos B."/>
            <person name="Lipzen A."/>
            <person name="Chen C."/>
            <person name="Yan M."/>
            <person name="Daum C."/>
            <person name="Ng V."/>
            <person name="Clum A."/>
            <person name="Steindorff A."/>
            <person name="Ohm R.A."/>
            <person name="Martin F."/>
            <person name="Silar P."/>
            <person name="Natvig D.O."/>
            <person name="Lalanne C."/>
            <person name="Gautier V."/>
            <person name="Ament-Velasquez S.L."/>
            <person name="Kruys A."/>
            <person name="Hutchinson M.I."/>
            <person name="Powell A.J."/>
            <person name="Barry K."/>
            <person name="Miller A.N."/>
            <person name="Grigoriev I.V."/>
            <person name="Debuchy R."/>
            <person name="Gladieux P."/>
            <person name="Hiltunen Thoren M."/>
            <person name="Johannesson H."/>
        </authorList>
    </citation>
    <scope>NUCLEOTIDE SEQUENCE</scope>
    <source>
        <strain evidence="9">CBS 333.67</strain>
    </source>
</reference>
<evidence type="ECO:0000313" key="9">
    <source>
        <dbReference type="EMBL" id="KAK3309268.1"/>
    </source>
</evidence>
<dbReference type="PANTHER" id="PTHR33048">
    <property type="entry name" value="PTH11-LIKE INTEGRAL MEMBRANE PROTEIN (AFU_ORTHOLOGUE AFUA_5G11245)"/>
    <property type="match status" value="1"/>
</dbReference>
<reference evidence="9" key="2">
    <citation type="submission" date="2023-06" db="EMBL/GenBank/DDBJ databases">
        <authorList>
            <consortium name="Lawrence Berkeley National Laboratory"/>
            <person name="Mondo S.J."/>
            <person name="Hensen N."/>
            <person name="Bonometti L."/>
            <person name="Westerberg I."/>
            <person name="Brannstrom I.O."/>
            <person name="Guillou S."/>
            <person name="Cros-Aarteil S."/>
            <person name="Calhoun S."/>
            <person name="Haridas S."/>
            <person name="Kuo A."/>
            <person name="Pangilinan J."/>
            <person name="Riley R."/>
            <person name="Labutti K."/>
            <person name="Andreopoulos B."/>
            <person name="Lipzen A."/>
            <person name="Chen C."/>
            <person name="Yanf M."/>
            <person name="Daum C."/>
            <person name="Ng V."/>
            <person name="Clum A."/>
            <person name="Steindorff A."/>
            <person name="Ohm R."/>
            <person name="Martin F."/>
            <person name="Silar P."/>
            <person name="Natvig D."/>
            <person name="Lalanne C."/>
            <person name="Gautier V."/>
            <person name="Ament-Velasquez S.L."/>
            <person name="Kruys A."/>
            <person name="Hutchinson M.I."/>
            <person name="Powell A.J."/>
            <person name="Barry K."/>
            <person name="Miller A.N."/>
            <person name="Grigoriev I.V."/>
            <person name="Debuchy R."/>
            <person name="Gladieux P."/>
            <person name="Thoren M.H."/>
            <person name="Johannesson H."/>
        </authorList>
    </citation>
    <scope>NUCLEOTIDE SEQUENCE</scope>
    <source>
        <strain evidence="9">CBS 333.67</strain>
    </source>
</reference>
<dbReference type="AlphaFoldDB" id="A0AAJ0GZY6"/>
<dbReference type="Proteomes" id="UP001273166">
    <property type="component" value="Unassembled WGS sequence"/>
</dbReference>
<feature type="transmembrane region" description="Helical" evidence="7">
    <location>
        <begin position="91"/>
        <end position="112"/>
    </location>
</feature>
<evidence type="ECO:0000313" key="10">
    <source>
        <dbReference type="Proteomes" id="UP001273166"/>
    </source>
</evidence>
<sequence>MVLHQDRGPDVAAAVITMVRLVHDSGAAILHGIGATNATLALPGNEGYTETGLFWFFLFEVFYCVNIIPVKLSIGLTLIRIAENRKGYIHAQYAVMAMFTVMNLIAGFYIIFHCNPPAAAWDTSLLEKGGSCNPAYVLADIYYATTAVNIFTDWVTAFMPIPLLWNLKVNRNTKISVVVILGLGFFASVSACVRLKYTVNLTAQEDYLYALADIVIWGYAENGLGLIVGCVMTLRPMFRRVFRLGGDSSNKASNGMTPSSRYAFGTANGRRTYQEFDPEYELRTGRNGSPDGASPTGGGNHMTTTVVSGHGKLEDDHSSFETESQKKMLQGDEPVANLQFQPYGITVTKQVKLSHD</sequence>
<feature type="transmembrane region" description="Helical" evidence="7">
    <location>
        <begin position="177"/>
        <end position="197"/>
    </location>
</feature>
<evidence type="ECO:0000256" key="3">
    <source>
        <dbReference type="ARBA" id="ARBA00022989"/>
    </source>
</evidence>
<feature type="transmembrane region" description="Helical" evidence="7">
    <location>
        <begin position="141"/>
        <end position="165"/>
    </location>
</feature>
<evidence type="ECO:0000256" key="2">
    <source>
        <dbReference type="ARBA" id="ARBA00022692"/>
    </source>
</evidence>
<dbReference type="GO" id="GO:0016020">
    <property type="term" value="C:membrane"/>
    <property type="evidence" value="ECO:0007669"/>
    <property type="project" value="UniProtKB-SubCell"/>
</dbReference>
<dbReference type="Pfam" id="PF20684">
    <property type="entry name" value="Fung_rhodopsin"/>
    <property type="match status" value="1"/>
</dbReference>
<dbReference type="InterPro" id="IPR052337">
    <property type="entry name" value="SAT4-like"/>
</dbReference>
<comment type="subcellular location">
    <subcellularLocation>
        <location evidence="1">Membrane</location>
        <topology evidence="1">Multi-pass membrane protein</topology>
    </subcellularLocation>
</comment>
<keyword evidence="2 7" id="KW-0812">Transmembrane</keyword>
<evidence type="ECO:0000256" key="4">
    <source>
        <dbReference type="ARBA" id="ARBA00023136"/>
    </source>
</evidence>
<keyword evidence="4 7" id="KW-0472">Membrane</keyword>
<dbReference type="PANTHER" id="PTHR33048:SF31">
    <property type="entry name" value="INTEGRAL MEMBRANE PROTEIN"/>
    <property type="match status" value="1"/>
</dbReference>
<organism evidence="9 10">
    <name type="scientific">Chaetomium strumarium</name>
    <dbReference type="NCBI Taxonomy" id="1170767"/>
    <lineage>
        <taxon>Eukaryota</taxon>
        <taxon>Fungi</taxon>
        <taxon>Dikarya</taxon>
        <taxon>Ascomycota</taxon>
        <taxon>Pezizomycotina</taxon>
        <taxon>Sordariomycetes</taxon>
        <taxon>Sordariomycetidae</taxon>
        <taxon>Sordariales</taxon>
        <taxon>Chaetomiaceae</taxon>
        <taxon>Chaetomium</taxon>
    </lineage>
</organism>
<feature type="transmembrane region" description="Helical" evidence="7">
    <location>
        <begin position="209"/>
        <end position="234"/>
    </location>
</feature>
<gene>
    <name evidence="9" type="ORF">B0T15DRAFT_430740</name>
</gene>
<protein>
    <recommendedName>
        <fullName evidence="8">Rhodopsin domain-containing protein</fullName>
    </recommendedName>
</protein>
<keyword evidence="3 7" id="KW-1133">Transmembrane helix</keyword>
<accession>A0AAJ0GZY6</accession>
<evidence type="ECO:0000256" key="5">
    <source>
        <dbReference type="ARBA" id="ARBA00038359"/>
    </source>
</evidence>
<evidence type="ECO:0000259" key="8">
    <source>
        <dbReference type="Pfam" id="PF20684"/>
    </source>
</evidence>